<feature type="domain" description="Reverse transcriptase" evidence="2">
    <location>
        <begin position="1148"/>
        <end position="1308"/>
    </location>
</feature>
<feature type="compositionally biased region" description="Basic and acidic residues" evidence="1">
    <location>
        <begin position="501"/>
        <end position="517"/>
    </location>
</feature>
<dbReference type="InterPro" id="IPR043502">
    <property type="entry name" value="DNA/RNA_pol_sf"/>
</dbReference>
<feature type="region of interest" description="Disordered" evidence="1">
    <location>
        <begin position="1"/>
        <end position="101"/>
    </location>
</feature>
<organism evidence="4">
    <name type="scientific">Fagus sylvatica</name>
    <name type="common">Beechnut</name>
    <dbReference type="NCBI Taxonomy" id="28930"/>
    <lineage>
        <taxon>Eukaryota</taxon>
        <taxon>Viridiplantae</taxon>
        <taxon>Streptophyta</taxon>
        <taxon>Embryophyta</taxon>
        <taxon>Tracheophyta</taxon>
        <taxon>Spermatophyta</taxon>
        <taxon>Magnoliopsida</taxon>
        <taxon>eudicotyledons</taxon>
        <taxon>Gunneridae</taxon>
        <taxon>Pentapetalae</taxon>
        <taxon>rosids</taxon>
        <taxon>fabids</taxon>
        <taxon>Fagales</taxon>
        <taxon>Fagaceae</taxon>
        <taxon>Fagus</taxon>
    </lineage>
</organism>
<dbReference type="PANTHER" id="PTHR24559">
    <property type="entry name" value="TRANSPOSON TY3-I GAG-POL POLYPROTEIN"/>
    <property type="match status" value="1"/>
</dbReference>
<dbReference type="EMBL" id="OIVN01006400">
    <property type="protein sequence ID" value="SPD32346.1"/>
    <property type="molecule type" value="Genomic_DNA"/>
</dbReference>
<reference evidence="4" key="1">
    <citation type="submission" date="2018-02" db="EMBL/GenBank/DDBJ databases">
        <authorList>
            <person name="Cohen D.B."/>
            <person name="Kent A.D."/>
        </authorList>
    </citation>
    <scope>NUCLEOTIDE SEQUENCE</scope>
</reference>
<dbReference type="InterPro" id="IPR043128">
    <property type="entry name" value="Rev_trsase/Diguanyl_cyclase"/>
</dbReference>
<evidence type="ECO:0008006" key="5">
    <source>
        <dbReference type="Google" id="ProtNLM"/>
    </source>
</evidence>
<dbReference type="Pfam" id="PF03732">
    <property type="entry name" value="Retrotrans_gag"/>
    <property type="match status" value="1"/>
</dbReference>
<dbReference type="SUPFAM" id="SSF56672">
    <property type="entry name" value="DNA/RNA polymerases"/>
    <property type="match status" value="1"/>
</dbReference>
<evidence type="ECO:0000313" key="4">
    <source>
        <dbReference type="EMBL" id="SPD32346.1"/>
    </source>
</evidence>
<sequence length="1423" mass="165452">MNPPRFEQPREEPLRMEPPRFEPQRVDPPRFKPPRMEPPRFEPQRVDPPRFEPPRMEQAWFEQPRFEQPRMEPPRFEPRTEPPWMGPPQFGFPRAEPYQGRPEGFRGDPPQRFEPYREQVRFEQPYEFRNEPYVPPQNRTNRLRNGHSGQNFPEEDIFDRGVNLDERNRDIGPEPNLTPVQGQDLRDTIFEVLDQAFLGQRRTPRHPYRKPYPEKIDREGWPRGFKIPDFTMFSAFTWYVALPTNSIESWEEMEEKFQSHFARSNIGVSMADLARLKQKLDESAEQFIMRFKRIRTRCHTTLPEAEYVKIAIDGLNFELRKKFKGITFVDLFELSERASRFEGLLKEENQRKNSFYGTYYQDPNYEIDLTEYVGRGPFICDTLHKKQSQAKESNKPASPLKAYSFDVEKADEIFDILLKIERSASTKQNSSARIGGRSLSIQDSSVHVDKGKNVAIPMEQPIISYKEMLKKEPQRNNSESDEDNTICERCSHILAKCFSRTKKEDGHKPPEEGEPKSVPKPIENNKPDPGSTPQTHSNQSRIGPPHEQPKMAQSRHDSQCEQPKMARLRHDSQYEQPRMRRRWIRQQAALHQEYVQEDHHLSRSTTDSDSMEIITGAEALEYLRGPHIRENGVGVATTKHIVTPVKRDIGYKVQDIKAELYSNRNSTETRANHKRLEKNSEKDELETEPEENKVLSAPVRPRKGQMVQENVQNSPSEDIEDVNDIEDIEDVNRANHKRLEKNSEKDELETEPEENKVLSAPVRPRKGQMETQKENVQNSPSEDIEDVNDIEDIEDVNDEVNMENIEDIEDLENMEDIEDIEDLENMEDIENIEDLENMEDIENIEDFENMEDVGDGEDMEDIENIEGIDTFGDFEGINDIEDEDTGDMEEMEKTETLENGIQTGEPEIKSKKPKNGKTLSCNAITLPREFMATTWVQREEDTRGAIPILLAEEEERRDTGRDWIHSNWVVPSSLHQVLVFWKDDNNIEMLNKTTDMKKKEAINLALRKLVGYVTEKKLEQNSQFAEYSIKSKNGQGTTGQEHISTHPIRMDDIKEEVQDPLVEVNLGTKEDPQDCFAWDYPKLPGLSRKLVEHRLPIKEGFHLFQQPPRRMAPNITLKIKEEIERLVRAGFIRPARDVEWLSNLVPVLKKNGKLRICIDFRNINMATPKDEYPMPVVDLLVDEASGYKVLSFMDGHSGYNQIFIAENDVHKTAFRCPGSIGTFEWVVMPFGLKNAGATYQRAMNSIFHDMIGKYMEVYIDDIVVKFQDFDKHLENLEKAFIRMRKHQLKMNPLKCAFGITAENFLGFPVHNRGIEVDKNKAKAILQAKPPSNKKELQRLLGQINFLRRFIANVAGKTKVFSHLLRLKDHEAFVWHEEHQRAFDAIKQYLTTPPVLIPPKEGKPLKLYISATPGVDWKPFGPRQ</sequence>
<feature type="region of interest" description="Disordered" evidence="1">
    <location>
        <begin position="130"/>
        <end position="155"/>
    </location>
</feature>
<feature type="compositionally biased region" description="Basic and acidic residues" evidence="1">
    <location>
        <begin position="64"/>
        <end position="80"/>
    </location>
</feature>
<feature type="region of interest" description="Disordered" evidence="1">
    <location>
        <begin position="501"/>
        <end position="578"/>
    </location>
</feature>
<feature type="compositionally biased region" description="Polar residues" evidence="1">
    <location>
        <begin position="707"/>
        <end position="716"/>
    </location>
</feature>
<dbReference type="InterPro" id="IPR053134">
    <property type="entry name" value="RNA-dir_DNA_polymerase"/>
</dbReference>
<feature type="domain" description="Retrotransposon gag" evidence="3">
    <location>
        <begin position="235"/>
        <end position="316"/>
    </location>
</feature>
<evidence type="ECO:0000259" key="3">
    <source>
        <dbReference type="Pfam" id="PF03732"/>
    </source>
</evidence>
<proteinExistence type="predicted"/>
<feature type="compositionally biased region" description="Basic and acidic residues" evidence="1">
    <location>
        <begin position="7"/>
        <end position="55"/>
    </location>
</feature>
<dbReference type="InterPro" id="IPR000477">
    <property type="entry name" value="RT_dom"/>
</dbReference>
<dbReference type="PANTHER" id="PTHR24559:SF439">
    <property type="entry name" value="RETROTRANSPOSON, UNCLASSIFIED-LIKE PROTEIN"/>
    <property type="match status" value="1"/>
</dbReference>
<feature type="region of interest" description="Disordered" evidence="1">
    <location>
        <begin position="664"/>
        <end position="796"/>
    </location>
</feature>
<dbReference type="CDD" id="cd01647">
    <property type="entry name" value="RT_LTR"/>
    <property type="match status" value="1"/>
</dbReference>
<evidence type="ECO:0000259" key="2">
    <source>
        <dbReference type="Pfam" id="PF00078"/>
    </source>
</evidence>
<feature type="compositionally biased region" description="Acidic residues" evidence="1">
    <location>
        <begin position="717"/>
        <end position="729"/>
    </location>
</feature>
<dbReference type="Gene3D" id="3.30.70.270">
    <property type="match status" value="2"/>
</dbReference>
<dbReference type="Pfam" id="PF00078">
    <property type="entry name" value="RVT_1"/>
    <property type="match status" value="1"/>
</dbReference>
<dbReference type="Gene3D" id="3.10.10.10">
    <property type="entry name" value="HIV Type 1 Reverse Transcriptase, subunit A, domain 1"/>
    <property type="match status" value="1"/>
</dbReference>
<dbReference type="InterPro" id="IPR005162">
    <property type="entry name" value="Retrotrans_gag_dom"/>
</dbReference>
<accession>A0A2N9J4D0</accession>
<name>A0A2N9J4D0_FAGSY</name>
<feature type="compositionally biased region" description="Polar residues" evidence="1">
    <location>
        <begin position="531"/>
        <end position="541"/>
    </location>
</feature>
<protein>
    <recommendedName>
        <fullName evidence="5">Reverse transcriptase domain-containing protein</fullName>
    </recommendedName>
</protein>
<feature type="compositionally biased region" description="Acidic residues" evidence="1">
    <location>
        <begin position="782"/>
        <end position="796"/>
    </location>
</feature>
<evidence type="ECO:0000256" key="1">
    <source>
        <dbReference type="SAM" id="MobiDB-lite"/>
    </source>
</evidence>
<gene>
    <name evidence="4" type="ORF">FSB_LOCUS60228</name>
</gene>